<gene>
    <name evidence="3" type="ORF">C3L24_11435</name>
</gene>
<dbReference type="InterPro" id="IPR007844">
    <property type="entry name" value="AsmA"/>
</dbReference>
<evidence type="ECO:0000259" key="2">
    <source>
        <dbReference type="Pfam" id="PF05170"/>
    </source>
</evidence>
<proteinExistence type="predicted"/>
<dbReference type="GO" id="GO:0005886">
    <property type="term" value="C:plasma membrane"/>
    <property type="evidence" value="ECO:0007669"/>
    <property type="project" value="TreeGrafter"/>
</dbReference>
<dbReference type="Pfam" id="PF05170">
    <property type="entry name" value="AsmA"/>
    <property type="match status" value="1"/>
</dbReference>
<organism evidence="3 4">
    <name type="scientific">Candidatus Sedimenticola endophacoides</name>
    <dbReference type="NCBI Taxonomy" id="2548426"/>
    <lineage>
        <taxon>Bacteria</taxon>
        <taxon>Pseudomonadati</taxon>
        <taxon>Pseudomonadota</taxon>
        <taxon>Gammaproteobacteria</taxon>
        <taxon>Chromatiales</taxon>
        <taxon>Sedimenticolaceae</taxon>
        <taxon>Sedimenticola</taxon>
    </lineage>
</organism>
<evidence type="ECO:0000313" key="3">
    <source>
        <dbReference type="EMBL" id="PUD99128.1"/>
    </source>
</evidence>
<feature type="compositionally biased region" description="Gly residues" evidence="1">
    <location>
        <begin position="147"/>
        <end position="157"/>
    </location>
</feature>
<dbReference type="InterPro" id="IPR052894">
    <property type="entry name" value="AsmA-related"/>
</dbReference>
<accession>A0A6N4DLR2</accession>
<dbReference type="Proteomes" id="UP000250928">
    <property type="component" value="Unassembled WGS sequence"/>
</dbReference>
<protein>
    <submittedName>
        <fullName evidence="3">AsmA family protein</fullName>
    </submittedName>
</protein>
<dbReference type="GO" id="GO:0090313">
    <property type="term" value="P:regulation of protein targeting to membrane"/>
    <property type="evidence" value="ECO:0007669"/>
    <property type="project" value="TreeGrafter"/>
</dbReference>
<sequence>MAKLFKILGSLIAVLVLLVVAAVVVLPMVIDPNDYKAEIVAKVSERTGREFRIDGELKLSVFPWLGIEIGDVALGNAKGFGEQPFAAVKRAALRVKLMPLLSKQLEVDTIGLDGLQLNLARAKDGRSNWDDLSKGGQAADGDPQRPDGGGGPAGLSIGGVRINDARVVWDDRSSGQHFQIERFNLNSDAIAPGRPVGLELEMSLRSKEPALSADVRIEGTVSLDEARQQLDVSGLRVVVEAGGEALPGGALRAELASELQMALDGKRLALKGLKLGVGDLQLSGEINASDLDTAPAFTGTLALAELNLRQWLATQKIELPAMADETALNKLALRMNLKSAGGTTRIEDLLIELDQTRISGSASLKGEAIGFAFDVDAIDADRYLPPAAREEGQAPAAEAGSGEEGPLLPVETLRALDINGSLKIGRLTIKKLLAEQIELSVAARGGKLSIGQKVGSFYQGVFDGKVDIDVTGKTPVMQIRESMSGLQAEPLVKDLTGEDRFAGKGRFSADLNTRGNSVKAIKQSLGGKLDFRFEDGAVKGFNLARIIRETKAKFQGQSLPPDDAPPQTDFSELSASAVIDQGVLNNQDLLAKSPFLRVTGKGTVDLAADRLDYTVTPVVVSTDAGQGGEGLEELKGVPVPVRLSGTFAKPDYAIDWGAVLTGTQKAKIEEKKQEVQQKLEKKLQDKLGDGLQNKLKGLF</sequence>
<dbReference type="PANTHER" id="PTHR30441">
    <property type="entry name" value="DUF748 DOMAIN-CONTAINING PROTEIN"/>
    <property type="match status" value="1"/>
</dbReference>
<reference evidence="3 4" key="1">
    <citation type="submission" date="2018-01" db="EMBL/GenBank/DDBJ databases">
        <title>Novel co-symbiosis in the lucinid bivalve Phacoides pectinatus.</title>
        <authorList>
            <person name="Lim S.J."/>
            <person name="Davis B.G."/>
            <person name="Gill D.E."/>
            <person name="Engel A.S."/>
            <person name="Anderson L.C."/>
            <person name="Campbell B.J."/>
        </authorList>
    </citation>
    <scope>NUCLEOTIDE SEQUENCE [LARGE SCALE GENOMIC DNA]</scope>
    <source>
        <strain evidence="3">N3_P5</strain>
    </source>
</reference>
<comment type="caution">
    <text evidence="3">The sequence shown here is derived from an EMBL/GenBank/DDBJ whole genome shotgun (WGS) entry which is preliminary data.</text>
</comment>
<name>A0A6N4DLR2_9GAMM</name>
<evidence type="ECO:0000313" key="4">
    <source>
        <dbReference type="Proteomes" id="UP000250928"/>
    </source>
</evidence>
<evidence type="ECO:0000256" key="1">
    <source>
        <dbReference type="SAM" id="MobiDB-lite"/>
    </source>
</evidence>
<dbReference type="PANTHER" id="PTHR30441:SF4">
    <property type="entry name" value="PROTEIN ASMA"/>
    <property type="match status" value="1"/>
</dbReference>
<dbReference type="EMBL" id="PQCO01000269">
    <property type="protein sequence ID" value="PUD99128.1"/>
    <property type="molecule type" value="Genomic_DNA"/>
</dbReference>
<feature type="region of interest" description="Disordered" evidence="1">
    <location>
        <begin position="126"/>
        <end position="157"/>
    </location>
</feature>
<feature type="domain" description="AsmA" evidence="2">
    <location>
        <begin position="1"/>
        <end position="589"/>
    </location>
</feature>
<dbReference type="AlphaFoldDB" id="A0A6N4DLR2"/>